<evidence type="ECO:0000313" key="3">
    <source>
        <dbReference type="EMBL" id="KAK9868484.1"/>
    </source>
</evidence>
<reference evidence="3 4" key="1">
    <citation type="journal article" date="2024" name="Nat. Commun.">
        <title>Phylogenomics reveals the evolutionary origins of lichenization in chlorophyte algae.</title>
        <authorList>
            <person name="Puginier C."/>
            <person name="Libourel C."/>
            <person name="Otte J."/>
            <person name="Skaloud P."/>
            <person name="Haon M."/>
            <person name="Grisel S."/>
            <person name="Petersen M."/>
            <person name="Berrin J.G."/>
            <person name="Delaux P.M."/>
            <person name="Dal Grande F."/>
            <person name="Keller J."/>
        </authorList>
    </citation>
    <scope>NUCLEOTIDE SEQUENCE [LARGE SCALE GENOMIC DNA]</scope>
    <source>
        <strain evidence="3 4">SAG 2523</strain>
    </source>
</reference>
<keyword evidence="2" id="KW-1133">Transmembrane helix</keyword>
<accession>A0AAW1TKS9</accession>
<evidence type="ECO:0000256" key="2">
    <source>
        <dbReference type="SAM" id="Phobius"/>
    </source>
</evidence>
<dbReference type="AlphaFoldDB" id="A0AAW1TKS9"/>
<sequence length="668" mass="74182">MFHPSRLDSVTGNLLERAHHRPDIRRGRQSAACAPRCYPGRQLDASARVHCRLGHPHLGELAYTWRGLRAVDTVQEFSESYHLVCFATGSSDGSLAETGHELVAGAVHQGICNRCYNSGVPSLCCHKSLAHSALLCIFDTRASLSEVQRYSLPHRSLMPRLTCARDHYVFTSHVGAPLCTWDRRYMSMPLHQEDRLWNIAGAELDAPLLFGPPSRPVDHQALFLDTDGDVLLGRAENGMMWAWDLTVTLGIAGSRGSWMSRALDNTVHWSWADYPDWPIPLGAWDTNDYLATAYLAHGHFQMGDIIHLRLQESEELPGFRQQIVFADERQNVLSHMQPAANELPALSLPLFGMSRTSNGDWNSWMDSQFNAINAMNQAVMGRRGGCGGHMRHQESFQPVLVRGVPTMTTPSAVMQRLASARFGSDILRALIEDQMEMDRQWSSQDAPDMNMLGDALIADDSDIDMPASEDAQAETADLGITILPAINGLETGNDAEDVLSWEQSERLLNQADEDEEADAEADATEAESAEWASFMPTWITSPEDLETSDDAAPTSAINWSFQNDDGSLNWGLIVFIVQATACITVWAGLMATLGYYRFRRSSGSPRGRQQFATSAGSHLVTPLMYESIAKGDHSPQLYEDLYQVEDAKLHADDREYVAIQYVPLKSEI</sequence>
<gene>
    <name evidence="3" type="ORF">WJX84_003184</name>
</gene>
<comment type="caution">
    <text evidence="3">The sequence shown here is derived from an EMBL/GenBank/DDBJ whole genome shotgun (WGS) entry which is preliminary data.</text>
</comment>
<protein>
    <submittedName>
        <fullName evidence="3">Uncharacterized protein</fullName>
    </submittedName>
</protein>
<dbReference type="EMBL" id="JALJOV010000026">
    <property type="protein sequence ID" value="KAK9868484.1"/>
    <property type="molecule type" value="Genomic_DNA"/>
</dbReference>
<feature type="transmembrane region" description="Helical" evidence="2">
    <location>
        <begin position="570"/>
        <end position="596"/>
    </location>
</feature>
<evidence type="ECO:0000256" key="1">
    <source>
        <dbReference type="SAM" id="MobiDB-lite"/>
    </source>
</evidence>
<keyword evidence="2" id="KW-0812">Transmembrane</keyword>
<keyword evidence="2" id="KW-0472">Membrane</keyword>
<keyword evidence="4" id="KW-1185">Reference proteome</keyword>
<name>A0AAW1TKS9_9CHLO</name>
<feature type="region of interest" description="Disordered" evidence="1">
    <location>
        <begin position="510"/>
        <end position="529"/>
    </location>
</feature>
<dbReference type="Proteomes" id="UP001485043">
    <property type="component" value="Unassembled WGS sequence"/>
</dbReference>
<feature type="compositionally biased region" description="Acidic residues" evidence="1">
    <location>
        <begin position="511"/>
        <end position="528"/>
    </location>
</feature>
<evidence type="ECO:0000313" key="4">
    <source>
        <dbReference type="Proteomes" id="UP001485043"/>
    </source>
</evidence>
<organism evidence="3 4">
    <name type="scientific">Apatococcus fuscideae</name>
    <dbReference type="NCBI Taxonomy" id="2026836"/>
    <lineage>
        <taxon>Eukaryota</taxon>
        <taxon>Viridiplantae</taxon>
        <taxon>Chlorophyta</taxon>
        <taxon>core chlorophytes</taxon>
        <taxon>Trebouxiophyceae</taxon>
        <taxon>Chlorellales</taxon>
        <taxon>Chlorellaceae</taxon>
        <taxon>Apatococcus</taxon>
    </lineage>
</organism>
<proteinExistence type="predicted"/>